<dbReference type="AlphaFoldDB" id="A0A6J4EB34"/>
<evidence type="ECO:0000313" key="5">
    <source>
        <dbReference type="Proteomes" id="UP001054892"/>
    </source>
</evidence>
<evidence type="ECO:0000313" key="3">
    <source>
        <dbReference type="EMBL" id="GJN50282.1"/>
    </source>
</evidence>
<feature type="domain" description="Alpha-glutamyl/putrescinyl thymine pyrophosphorylase clade 3" evidence="1">
    <location>
        <begin position="34"/>
        <end position="311"/>
    </location>
</feature>
<reference evidence="2 4" key="1">
    <citation type="submission" date="2020-05" db="EMBL/GenBank/DDBJ databases">
        <title>Characterization of novel class B3 metallo-beta-lactamase from novel Pseudomonas species.</title>
        <authorList>
            <person name="Yamada K."/>
            <person name="Aoki K."/>
            <person name="Ishii Y."/>
        </authorList>
    </citation>
    <scope>NUCLEOTIDE SEQUENCE [LARGE SCALE GENOMIC DNA]</scope>
    <source>
        <strain evidence="2 4">TUM18999</strain>
        <strain evidence="3 5">TUM20286</strain>
    </source>
</reference>
<dbReference type="Proteomes" id="UP000509383">
    <property type="component" value="Chromosome"/>
</dbReference>
<dbReference type="KEGG" id="ptw:TUM18999_51730"/>
<gene>
    <name evidence="2" type="ORF">TUM18999_51730</name>
    <name evidence="3" type="ORF">TUM20286_00340</name>
</gene>
<dbReference type="InterPro" id="IPR041271">
    <property type="entry name" value="AGPT-Pplase3"/>
</dbReference>
<dbReference type="EMBL" id="AP023189">
    <property type="protein sequence ID" value="BCG26982.1"/>
    <property type="molecule type" value="Genomic_DNA"/>
</dbReference>
<evidence type="ECO:0000259" key="1">
    <source>
        <dbReference type="Pfam" id="PF18746"/>
    </source>
</evidence>
<evidence type="ECO:0000313" key="2">
    <source>
        <dbReference type="EMBL" id="BCG26982.1"/>
    </source>
</evidence>
<evidence type="ECO:0000313" key="4">
    <source>
        <dbReference type="Proteomes" id="UP000509383"/>
    </source>
</evidence>
<dbReference type="Proteomes" id="UP001054892">
    <property type="component" value="Unassembled WGS sequence"/>
</dbReference>
<sequence>MRERDKEKARELEERLENFSKNIRPLPGIEPQENRQVLIDQLIDSIRRIKYVEAIRQRRLSPLRSDANSEIFDPIKAAVLHAQSGNIEEASWLIFLATHFGKSSQDGWALTQAFYNALGQGFVWSWERVAYNPEAVLEWLARNYPEFALRGYRFGNHRKYETMNPAKNGFTGLALRSYVNWILSNKSHAETFNQAIEKSQGNSKNAFRQLYKSMSSVSRFGRMGKFDYLTMIAKIGIANIEADSTYMGNATGPYDGGNLLFSGKANASIPRKTLDNWLIELDEELGVGMQVLEDALCNWQKSPGKYTRFRG</sequence>
<organism evidence="2 4">
    <name type="scientific">Pseudomonas tohonis</name>
    <dbReference type="NCBI Taxonomy" id="2725477"/>
    <lineage>
        <taxon>Bacteria</taxon>
        <taxon>Pseudomonadati</taxon>
        <taxon>Pseudomonadota</taxon>
        <taxon>Gammaproteobacteria</taxon>
        <taxon>Pseudomonadales</taxon>
        <taxon>Pseudomonadaceae</taxon>
        <taxon>Pseudomonas</taxon>
    </lineage>
</organism>
<keyword evidence="5" id="KW-1185">Reference proteome</keyword>
<protein>
    <recommendedName>
        <fullName evidence="1">Alpha-glutamyl/putrescinyl thymine pyrophosphorylase clade 3 domain-containing protein</fullName>
    </recommendedName>
</protein>
<dbReference type="EMBL" id="BQKM01000001">
    <property type="protein sequence ID" value="GJN50282.1"/>
    <property type="molecule type" value="Genomic_DNA"/>
</dbReference>
<name>A0A6J4EB34_9PSED</name>
<dbReference type="Pfam" id="PF18746">
    <property type="entry name" value="aGPT-Pplase3"/>
    <property type="match status" value="1"/>
</dbReference>
<dbReference type="RefSeq" id="WP_173172521.1">
    <property type="nucleotide sequence ID" value="NZ_AP023189.1"/>
</dbReference>
<proteinExistence type="predicted"/>
<accession>A0A6J4EB34</accession>